<comment type="caution">
    <text evidence="1">The sequence shown here is derived from an EMBL/GenBank/DDBJ whole genome shotgun (WGS) entry which is preliminary data.</text>
</comment>
<dbReference type="Proteomes" id="UP000826656">
    <property type="component" value="Unassembled WGS sequence"/>
</dbReference>
<reference evidence="1 2" key="1">
    <citation type="journal article" date="2021" name="bioRxiv">
        <title>Chromosome-scale and haplotype-resolved genome assembly of a tetraploid potato cultivar.</title>
        <authorList>
            <person name="Sun H."/>
            <person name="Jiao W.-B."/>
            <person name="Krause K."/>
            <person name="Campoy J.A."/>
            <person name="Goel M."/>
            <person name="Folz-Donahue K."/>
            <person name="Kukat C."/>
            <person name="Huettel B."/>
            <person name="Schneeberger K."/>
        </authorList>
    </citation>
    <scope>NUCLEOTIDE SEQUENCE [LARGE SCALE GENOMIC DNA]</scope>
    <source>
        <strain evidence="1">SolTubOtavaFocal</strain>
        <tissue evidence="1">Leaves</tissue>
    </source>
</reference>
<keyword evidence="2" id="KW-1185">Reference proteome</keyword>
<accession>A0ABQ7WRR4</accession>
<evidence type="ECO:0000313" key="1">
    <source>
        <dbReference type="EMBL" id="KAH0782758.1"/>
    </source>
</evidence>
<dbReference type="EMBL" id="JAIVGD010000001">
    <property type="protein sequence ID" value="KAH0782758.1"/>
    <property type="molecule type" value="Genomic_DNA"/>
</dbReference>
<organism evidence="1 2">
    <name type="scientific">Solanum tuberosum</name>
    <name type="common">Potato</name>
    <dbReference type="NCBI Taxonomy" id="4113"/>
    <lineage>
        <taxon>Eukaryota</taxon>
        <taxon>Viridiplantae</taxon>
        <taxon>Streptophyta</taxon>
        <taxon>Embryophyta</taxon>
        <taxon>Tracheophyta</taxon>
        <taxon>Spermatophyta</taxon>
        <taxon>Magnoliopsida</taxon>
        <taxon>eudicotyledons</taxon>
        <taxon>Gunneridae</taxon>
        <taxon>Pentapetalae</taxon>
        <taxon>asterids</taxon>
        <taxon>lamiids</taxon>
        <taxon>Solanales</taxon>
        <taxon>Solanaceae</taxon>
        <taxon>Solanoideae</taxon>
        <taxon>Solaneae</taxon>
        <taxon>Solanum</taxon>
    </lineage>
</organism>
<evidence type="ECO:0000313" key="2">
    <source>
        <dbReference type="Proteomes" id="UP000826656"/>
    </source>
</evidence>
<gene>
    <name evidence="1" type="ORF">KY290_002356</name>
</gene>
<name>A0ABQ7WRR4_SOLTU</name>
<protein>
    <submittedName>
        <fullName evidence="1">Uncharacterized protein</fullName>
    </submittedName>
</protein>
<sequence length="107" mass="12552">MGCRSCLEFESKLIYQENYFFFACYFNPCLVLLPGSGMRPYATWRKSSKGIERLELYLWLGEREWPLDINMIKISPFLLSDYDFTFHCHKLCGQSRGIKCNRIDGSG</sequence>
<proteinExistence type="predicted"/>